<evidence type="ECO:0000313" key="2">
    <source>
        <dbReference type="Proteomes" id="UP000822688"/>
    </source>
</evidence>
<dbReference type="EMBL" id="CM026421">
    <property type="protein sequence ID" value="KAG0589442.1"/>
    <property type="molecule type" value="Genomic_DNA"/>
</dbReference>
<gene>
    <name evidence="1" type="ORF">KC19_1G020900</name>
</gene>
<dbReference type="Proteomes" id="UP000822688">
    <property type="component" value="Chromosome 1"/>
</dbReference>
<reference evidence="1" key="1">
    <citation type="submission" date="2020-06" db="EMBL/GenBank/DDBJ databases">
        <title>WGS assembly of Ceratodon purpureus strain R40.</title>
        <authorList>
            <person name="Carey S.B."/>
            <person name="Jenkins J."/>
            <person name="Shu S."/>
            <person name="Lovell J.T."/>
            <person name="Sreedasyam A."/>
            <person name="Maumus F."/>
            <person name="Tiley G.P."/>
            <person name="Fernandez-Pozo N."/>
            <person name="Barry K."/>
            <person name="Chen C."/>
            <person name="Wang M."/>
            <person name="Lipzen A."/>
            <person name="Daum C."/>
            <person name="Saski C.A."/>
            <person name="Payton A.C."/>
            <person name="Mcbreen J.C."/>
            <person name="Conrad R.E."/>
            <person name="Kollar L.M."/>
            <person name="Olsson S."/>
            <person name="Huttunen S."/>
            <person name="Landis J.B."/>
            <person name="Wickett N.J."/>
            <person name="Johnson M.G."/>
            <person name="Rensing S.A."/>
            <person name="Grimwood J."/>
            <person name="Schmutz J."/>
            <person name="Mcdaniel S.F."/>
        </authorList>
    </citation>
    <scope>NUCLEOTIDE SEQUENCE</scope>
    <source>
        <strain evidence="1">R40</strain>
    </source>
</reference>
<dbReference type="AlphaFoldDB" id="A0A8T0J2I7"/>
<evidence type="ECO:0000313" key="1">
    <source>
        <dbReference type="EMBL" id="KAG0589442.1"/>
    </source>
</evidence>
<keyword evidence="2" id="KW-1185">Reference proteome</keyword>
<sequence length="53" mass="5811">MQIFGPGLLQPKLRHCDGPKFHLQLSIPGFCPGGFLIRVELDITLVQNSSSGF</sequence>
<protein>
    <submittedName>
        <fullName evidence="1">Uncharacterized protein</fullName>
    </submittedName>
</protein>
<organism evidence="1 2">
    <name type="scientific">Ceratodon purpureus</name>
    <name type="common">Fire moss</name>
    <name type="synonym">Dicranum purpureum</name>
    <dbReference type="NCBI Taxonomy" id="3225"/>
    <lineage>
        <taxon>Eukaryota</taxon>
        <taxon>Viridiplantae</taxon>
        <taxon>Streptophyta</taxon>
        <taxon>Embryophyta</taxon>
        <taxon>Bryophyta</taxon>
        <taxon>Bryophytina</taxon>
        <taxon>Bryopsida</taxon>
        <taxon>Dicranidae</taxon>
        <taxon>Pseudoditrichales</taxon>
        <taxon>Ditrichaceae</taxon>
        <taxon>Ceratodon</taxon>
    </lineage>
</organism>
<proteinExistence type="predicted"/>
<accession>A0A8T0J2I7</accession>
<name>A0A8T0J2I7_CERPU</name>
<comment type="caution">
    <text evidence="1">The sequence shown here is derived from an EMBL/GenBank/DDBJ whole genome shotgun (WGS) entry which is preliminary data.</text>
</comment>